<dbReference type="Pfam" id="PF01370">
    <property type="entry name" value="Epimerase"/>
    <property type="match status" value="1"/>
</dbReference>
<dbReference type="AlphaFoldDB" id="A0A8J6QK14"/>
<proteinExistence type="inferred from homology"/>
<dbReference type="RefSeq" id="WP_191153832.1">
    <property type="nucleotide sequence ID" value="NZ_JACWUN010000002.1"/>
</dbReference>
<dbReference type="Gene3D" id="3.90.25.10">
    <property type="entry name" value="UDP-galactose 4-epimerase, domain 1"/>
    <property type="match status" value="1"/>
</dbReference>
<keyword evidence="4" id="KW-1185">Reference proteome</keyword>
<dbReference type="InterPro" id="IPR036291">
    <property type="entry name" value="NAD(P)-bd_dom_sf"/>
</dbReference>
<dbReference type="InterPro" id="IPR001509">
    <property type="entry name" value="Epimerase_deHydtase"/>
</dbReference>
<evidence type="ECO:0000259" key="2">
    <source>
        <dbReference type="Pfam" id="PF01370"/>
    </source>
</evidence>
<dbReference type="EMBL" id="JACWUN010000002">
    <property type="protein sequence ID" value="MBD1399559.1"/>
    <property type="molecule type" value="Genomic_DNA"/>
</dbReference>
<organism evidence="3 4">
    <name type="scientific">Pelovirga terrestris</name>
    <dbReference type="NCBI Taxonomy" id="2771352"/>
    <lineage>
        <taxon>Bacteria</taxon>
        <taxon>Pseudomonadati</taxon>
        <taxon>Thermodesulfobacteriota</taxon>
        <taxon>Desulfuromonadia</taxon>
        <taxon>Geobacterales</taxon>
        <taxon>Geobacteraceae</taxon>
        <taxon>Pelovirga</taxon>
    </lineage>
</organism>
<name>A0A8J6QK14_9BACT</name>
<dbReference type="Proteomes" id="UP000632828">
    <property type="component" value="Unassembled WGS sequence"/>
</dbReference>
<reference evidence="3" key="1">
    <citation type="submission" date="2020-09" db="EMBL/GenBank/DDBJ databases">
        <title>Pelobacter alkaliphilus sp. nov., a novel anaerobic arsenate-reducing bacterium from terrestrial mud volcano.</title>
        <authorList>
            <person name="Khomyakova M.A."/>
            <person name="Merkel A.Y."/>
            <person name="Slobodkin A.I."/>
        </authorList>
    </citation>
    <scope>NUCLEOTIDE SEQUENCE</scope>
    <source>
        <strain evidence="3">M08fum</strain>
    </source>
</reference>
<dbReference type="PANTHER" id="PTHR43000">
    <property type="entry name" value="DTDP-D-GLUCOSE 4,6-DEHYDRATASE-RELATED"/>
    <property type="match status" value="1"/>
</dbReference>
<comment type="similarity">
    <text evidence="1">Belongs to the NAD(P)-dependent epimerase/dehydratase family.</text>
</comment>
<evidence type="ECO:0000313" key="4">
    <source>
        <dbReference type="Proteomes" id="UP000632828"/>
    </source>
</evidence>
<gene>
    <name evidence="3" type="ORF">ICT70_02645</name>
</gene>
<sequence>MTNDKLKILVTGGAGFIGSHLVDLLLSQNHQVVVLDNFSTGKLDNLPSADRGLSIVNGDIRYSDTVEQAATGCDAIVHLAAVASVQASVEDPCGTHQVNLVGTLNLLEVAKKQGIKRFVYASSAAVYGDTNELPVSEATQLNPLTPYAADKLAGEYYIDFYRRQYHLKPVIFRFFNIFGPRQDPSSPYSGVISIFLQRAQANQPITVFGDGEQTRDFVYVAELVRLLEQAVTTTEPAAMPMNVGNGKQTSLNQLLAAIQDFSSHPLDIRYSNPRSGDIRYSCADNQRVREQMGFHNQYPIADGLKRTWEWMRE</sequence>
<comment type="caution">
    <text evidence="3">The sequence shown here is derived from an EMBL/GenBank/DDBJ whole genome shotgun (WGS) entry which is preliminary data.</text>
</comment>
<evidence type="ECO:0000313" key="3">
    <source>
        <dbReference type="EMBL" id="MBD1399559.1"/>
    </source>
</evidence>
<evidence type="ECO:0000256" key="1">
    <source>
        <dbReference type="ARBA" id="ARBA00007637"/>
    </source>
</evidence>
<feature type="domain" description="NAD-dependent epimerase/dehydratase" evidence="2">
    <location>
        <begin position="8"/>
        <end position="244"/>
    </location>
</feature>
<accession>A0A8J6QK14</accession>
<protein>
    <submittedName>
        <fullName evidence="3">NAD-dependent epimerase/dehydratase family protein</fullName>
    </submittedName>
</protein>
<dbReference type="SUPFAM" id="SSF51735">
    <property type="entry name" value="NAD(P)-binding Rossmann-fold domains"/>
    <property type="match status" value="1"/>
</dbReference>
<dbReference type="Gene3D" id="3.40.50.720">
    <property type="entry name" value="NAD(P)-binding Rossmann-like Domain"/>
    <property type="match status" value="1"/>
</dbReference>